<accession>A0A2N9IBU6</accession>
<gene>
    <name evidence="1" type="ORF">FSB_LOCUS49647</name>
</gene>
<reference evidence="1" key="1">
    <citation type="submission" date="2018-02" db="EMBL/GenBank/DDBJ databases">
        <authorList>
            <person name="Cohen D.B."/>
            <person name="Kent A.D."/>
        </authorList>
    </citation>
    <scope>NUCLEOTIDE SEQUENCE</scope>
</reference>
<dbReference type="AlphaFoldDB" id="A0A2N9IBU6"/>
<organism evidence="1">
    <name type="scientific">Fagus sylvatica</name>
    <name type="common">Beechnut</name>
    <dbReference type="NCBI Taxonomy" id="28930"/>
    <lineage>
        <taxon>Eukaryota</taxon>
        <taxon>Viridiplantae</taxon>
        <taxon>Streptophyta</taxon>
        <taxon>Embryophyta</taxon>
        <taxon>Tracheophyta</taxon>
        <taxon>Spermatophyta</taxon>
        <taxon>Magnoliopsida</taxon>
        <taxon>eudicotyledons</taxon>
        <taxon>Gunneridae</taxon>
        <taxon>Pentapetalae</taxon>
        <taxon>rosids</taxon>
        <taxon>fabids</taxon>
        <taxon>Fagales</taxon>
        <taxon>Fagaceae</taxon>
        <taxon>Fagus</taxon>
    </lineage>
</organism>
<dbReference type="EMBL" id="OIVN01005286">
    <property type="protein sequence ID" value="SPD21765.1"/>
    <property type="molecule type" value="Genomic_DNA"/>
</dbReference>
<evidence type="ECO:0000313" key="1">
    <source>
        <dbReference type="EMBL" id="SPD21765.1"/>
    </source>
</evidence>
<protein>
    <recommendedName>
        <fullName evidence="2">RNase H type-1 domain-containing protein</fullName>
    </recommendedName>
</protein>
<name>A0A2N9IBU6_FAGSY</name>
<evidence type="ECO:0008006" key="2">
    <source>
        <dbReference type="Google" id="ProtNLM"/>
    </source>
</evidence>
<sequence>MAFKLDFSCSNEYEAYLSGLAIAHGMGIKHLKNIEDSNLVICQSLEFSPEELSLAQIIIQRLEGKFNTLEINHAQRIEETLCGPPRGA</sequence>
<proteinExistence type="predicted"/>